<dbReference type="PRINTS" id="PR00337">
    <property type="entry name" value="LEUILEVALBP"/>
</dbReference>
<feature type="region of interest" description="Disordered" evidence="5">
    <location>
        <begin position="23"/>
        <end position="54"/>
    </location>
</feature>
<dbReference type="CDD" id="cd19988">
    <property type="entry name" value="PBP1_ABC_HAAT-like"/>
    <property type="match status" value="1"/>
</dbReference>
<keyword evidence="4" id="KW-0029">Amino-acid transport</keyword>
<dbReference type="PANTHER" id="PTHR30483">
    <property type="entry name" value="LEUCINE-SPECIFIC-BINDING PROTEIN"/>
    <property type="match status" value="1"/>
</dbReference>
<dbReference type="AlphaFoldDB" id="A0A1I0JIA6"/>
<sequence>MKKRRCLAVLLSVAMIAAMTGCGKQSGGTEAKSEAQGSSGAGETSKQEETSGGSFSGKLYIGSIDPMTGGAASYGQEKIQGETLAVEEINAAGGILGMEVVLISEDSASQAAQAATVATKLITQNEVVAIQGAQTSSETMAILDILAEYGVPAVCPATSPKIGASGNAFINRCSPDDGLQVEALIKYAGESLKLDKIGVLYSNDDYGKGGYDSAVACVDKYGVELVSDSFMGDDQNFSAQLTKIKDAGCEAILMWCQPTPASLIMKQANDMGWSPQYLCGPGVNDPRLFELSNGLCDKAILSTSFYADNPDEYVSAWVERYRQRWNMEPSLTASLGYDGMMIIFKGIEAAGSAEPKAIAEGIRTLKDFQTLKGMASVDAATGNLQSPVYLVTANNESRTYDYFDTVKID</sequence>
<gene>
    <name evidence="8" type="ORF">SAMN05216313_13042</name>
</gene>
<dbReference type="InterPro" id="IPR051010">
    <property type="entry name" value="BCAA_transport"/>
</dbReference>
<evidence type="ECO:0000313" key="8">
    <source>
        <dbReference type="EMBL" id="SEU09784.1"/>
    </source>
</evidence>
<dbReference type="RefSeq" id="WP_092369110.1">
    <property type="nucleotide sequence ID" value="NZ_FOIM01000030.1"/>
</dbReference>
<name>A0A1I0JIA6_9FIRM</name>
<dbReference type="SUPFAM" id="SSF53822">
    <property type="entry name" value="Periplasmic binding protein-like I"/>
    <property type="match status" value="1"/>
</dbReference>
<feature type="signal peptide" evidence="6">
    <location>
        <begin position="1"/>
        <end position="20"/>
    </location>
</feature>
<organism evidence="8 9">
    <name type="scientific">Enterocloster lavalensis</name>
    <dbReference type="NCBI Taxonomy" id="460384"/>
    <lineage>
        <taxon>Bacteria</taxon>
        <taxon>Bacillati</taxon>
        <taxon>Bacillota</taxon>
        <taxon>Clostridia</taxon>
        <taxon>Lachnospirales</taxon>
        <taxon>Lachnospiraceae</taxon>
        <taxon>Enterocloster</taxon>
    </lineage>
</organism>
<dbReference type="PANTHER" id="PTHR30483:SF6">
    <property type="entry name" value="PERIPLASMIC BINDING PROTEIN OF ABC TRANSPORTER FOR NATURAL AMINO ACIDS"/>
    <property type="match status" value="1"/>
</dbReference>
<feature type="domain" description="Leucine-binding protein" evidence="7">
    <location>
        <begin position="59"/>
        <end position="394"/>
    </location>
</feature>
<dbReference type="InterPro" id="IPR028081">
    <property type="entry name" value="Leu-bd"/>
</dbReference>
<evidence type="ECO:0000256" key="1">
    <source>
        <dbReference type="ARBA" id="ARBA00010062"/>
    </source>
</evidence>
<dbReference type="Gene3D" id="3.40.50.2300">
    <property type="match status" value="2"/>
</dbReference>
<evidence type="ECO:0000256" key="4">
    <source>
        <dbReference type="ARBA" id="ARBA00022970"/>
    </source>
</evidence>
<proteinExistence type="inferred from homology"/>
<evidence type="ECO:0000313" key="9">
    <source>
        <dbReference type="Proteomes" id="UP000198508"/>
    </source>
</evidence>
<dbReference type="InterPro" id="IPR028082">
    <property type="entry name" value="Peripla_BP_I"/>
</dbReference>
<keyword evidence="3 6" id="KW-0732">Signal</keyword>
<dbReference type="Proteomes" id="UP000198508">
    <property type="component" value="Unassembled WGS sequence"/>
</dbReference>
<dbReference type="PROSITE" id="PS51257">
    <property type="entry name" value="PROKAR_LIPOPROTEIN"/>
    <property type="match status" value="1"/>
</dbReference>
<feature type="compositionally biased region" description="Polar residues" evidence="5">
    <location>
        <begin position="35"/>
        <end position="44"/>
    </location>
</feature>
<comment type="similarity">
    <text evidence="1">Belongs to the leucine-binding protein family.</text>
</comment>
<keyword evidence="2" id="KW-0813">Transport</keyword>
<keyword evidence="9" id="KW-1185">Reference proteome</keyword>
<evidence type="ECO:0000256" key="6">
    <source>
        <dbReference type="SAM" id="SignalP"/>
    </source>
</evidence>
<protein>
    <submittedName>
        <fullName evidence="8">Branched-chain amino acid transport system substrate-binding protein</fullName>
    </submittedName>
</protein>
<dbReference type="InterPro" id="IPR000709">
    <property type="entry name" value="Leu_Ile_Val-bd"/>
</dbReference>
<reference evidence="9" key="1">
    <citation type="submission" date="2016-10" db="EMBL/GenBank/DDBJ databases">
        <authorList>
            <person name="Varghese N."/>
            <person name="Submissions S."/>
        </authorList>
    </citation>
    <scope>NUCLEOTIDE SEQUENCE [LARGE SCALE GENOMIC DNA]</scope>
    <source>
        <strain evidence="9">NLAE-zl-G277</strain>
    </source>
</reference>
<evidence type="ECO:0000256" key="2">
    <source>
        <dbReference type="ARBA" id="ARBA00022448"/>
    </source>
</evidence>
<evidence type="ECO:0000259" key="7">
    <source>
        <dbReference type="Pfam" id="PF13458"/>
    </source>
</evidence>
<dbReference type="EMBL" id="FOIM01000030">
    <property type="protein sequence ID" value="SEU09784.1"/>
    <property type="molecule type" value="Genomic_DNA"/>
</dbReference>
<dbReference type="STRING" id="460384.SAMN05216313_13042"/>
<dbReference type="Pfam" id="PF13458">
    <property type="entry name" value="Peripla_BP_6"/>
    <property type="match status" value="1"/>
</dbReference>
<accession>A0A1I0JIA6</accession>
<feature type="chain" id="PRO_5039077369" evidence="6">
    <location>
        <begin position="21"/>
        <end position="409"/>
    </location>
</feature>
<evidence type="ECO:0000256" key="5">
    <source>
        <dbReference type="SAM" id="MobiDB-lite"/>
    </source>
</evidence>
<evidence type="ECO:0000256" key="3">
    <source>
        <dbReference type="ARBA" id="ARBA00022729"/>
    </source>
</evidence>
<dbReference type="GO" id="GO:0006865">
    <property type="term" value="P:amino acid transport"/>
    <property type="evidence" value="ECO:0007669"/>
    <property type="project" value="UniProtKB-KW"/>
</dbReference>